<feature type="transmembrane region" description="Helical" evidence="2">
    <location>
        <begin position="93"/>
        <end position="110"/>
    </location>
</feature>
<dbReference type="Pfam" id="PF00884">
    <property type="entry name" value="Sulfatase"/>
    <property type="match status" value="1"/>
</dbReference>
<evidence type="ECO:0000256" key="1">
    <source>
        <dbReference type="SAM" id="MobiDB-lite"/>
    </source>
</evidence>
<feature type="compositionally biased region" description="Basic residues" evidence="1">
    <location>
        <begin position="1"/>
        <end position="13"/>
    </location>
</feature>
<sequence>MGRVVLHHRRKKTTERDQHGYEKLPLPEKTKANVQSCAPRRRVITLWSLGMTCLAMLYVLPEDRNAATAVILCVIPLIGLLLTVAIRTLHSTAACMALAISVNVLLLFFVRSCKELSQFTGRPIDVDAFRIVLAPSDVILGSLGESAVNKFQAVMLEEAIWSVIDVCSTLFFAYLLRGSLSRIPTNLVDNFTRIFLLGLKGFIAICLLTESVHFWKDELRIHPSRHSTLQGATACAGIPPLHIKDNKNVVFVVMESLRADFFNRETFEETFAVLDDLRSGDGSSATCTEWKNHDSESMQSDYAHSGLLHGFTPSRSEYLRQFARNPNIQSWPLNVFRNNGYEVQRVSQAPTYGHKTYEYCFSIHAWCDLYDREFQTGIDYHNDMAAVFNKSLELLKSASHHKKNLFLVTDIQHVHNPYNSSVAKFHPTCSESEMWELYHNRWHVSPSEFEDIRRRIQNRYANAVAETDKYMATFLRELMPNLGSDTLLAFVGDHGEFLLDDADRSLGHAVNTFEDTQRHVPMMWCGESSQVAGLELSNSHVSTHVDIMPTLLEALGVDFDDTWRSQMPGQSYYNHLPPPQPTGALDGGFAMFTGPNDGKRVARTSKLRIEMNGDDFNSVGIGGYNASVSEIKQVLEKISVRSSQDWPGWMCNDYEAGDSVSCGQYIAGSCMECPQGFGPAKCHGDCRWDRKNNQCVLRSTRGLKRR</sequence>
<evidence type="ECO:0000259" key="3">
    <source>
        <dbReference type="Pfam" id="PF00884"/>
    </source>
</evidence>
<feature type="region of interest" description="Disordered" evidence="1">
    <location>
        <begin position="1"/>
        <end position="23"/>
    </location>
</feature>
<gene>
    <name evidence="4" type="ORF">OAUR00152_LOCUS33679</name>
</gene>
<proteinExistence type="predicted"/>
<dbReference type="Gene3D" id="3.40.720.10">
    <property type="entry name" value="Alkaline Phosphatase, subunit A"/>
    <property type="match status" value="1"/>
</dbReference>
<feature type="transmembrane region" description="Helical" evidence="2">
    <location>
        <begin position="43"/>
        <end position="60"/>
    </location>
</feature>
<dbReference type="InterPro" id="IPR000917">
    <property type="entry name" value="Sulfatase_N"/>
</dbReference>
<feature type="domain" description="Sulfatase N-terminal" evidence="3">
    <location>
        <begin position="247"/>
        <end position="557"/>
    </location>
</feature>
<name>A0A7S4JUL4_9STRA</name>
<feature type="transmembrane region" description="Helical" evidence="2">
    <location>
        <begin position="159"/>
        <end position="176"/>
    </location>
</feature>
<dbReference type="InterPro" id="IPR052701">
    <property type="entry name" value="GAG_Ulvan_Degrading_Sulfatases"/>
</dbReference>
<feature type="transmembrane region" description="Helical" evidence="2">
    <location>
        <begin position="66"/>
        <end position="86"/>
    </location>
</feature>
<feature type="transmembrane region" description="Helical" evidence="2">
    <location>
        <begin position="197"/>
        <end position="215"/>
    </location>
</feature>
<keyword evidence="2" id="KW-0812">Transmembrane</keyword>
<reference evidence="4" key="1">
    <citation type="submission" date="2021-01" db="EMBL/GenBank/DDBJ databases">
        <authorList>
            <person name="Corre E."/>
            <person name="Pelletier E."/>
            <person name="Niang G."/>
            <person name="Scheremetjew M."/>
            <person name="Finn R."/>
            <person name="Kale V."/>
            <person name="Holt S."/>
            <person name="Cochrane G."/>
            <person name="Meng A."/>
            <person name="Brown T."/>
            <person name="Cohen L."/>
        </authorList>
    </citation>
    <scope>NUCLEOTIDE SEQUENCE</scope>
    <source>
        <strain evidence="4">Isolate 1302-5</strain>
    </source>
</reference>
<accession>A0A7S4JUL4</accession>
<feature type="compositionally biased region" description="Basic and acidic residues" evidence="1">
    <location>
        <begin position="14"/>
        <end position="23"/>
    </location>
</feature>
<dbReference type="SUPFAM" id="SSF53649">
    <property type="entry name" value="Alkaline phosphatase-like"/>
    <property type="match status" value="1"/>
</dbReference>
<organism evidence="4">
    <name type="scientific">Odontella aurita</name>
    <dbReference type="NCBI Taxonomy" id="265563"/>
    <lineage>
        <taxon>Eukaryota</taxon>
        <taxon>Sar</taxon>
        <taxon>Stramenopiles</taxon>
        <taxon>Ochrophyta</taxon>
        <taxon>Bacillariophyta</taxon>
        <taxon>Mediophyceae</taxon>
        <taxon>Biddulphiophycidae</taxon>
        <taxon>Eupodiscales</taxon>
        <taxon>Odontellaceae</taxon>
        <taxon>Odontella</taxon>
    </lineage>
</organism>
<dbReference type="PANTHER" id="PTHR43751:SF3">
    <property type="entry name" value="SULFATASE N-TERMINAL DOMAIN-CONTAINING PROTEIN"/>
    <property type="match status" value="1"/>
</dbReference>
<protein>
    <recommendedName>
        <fullName evidence="3">Sulfatase N-terminal domain-containing protein</fullName>
    </recommendedName>
</protein>
<dbReference type="EMBL" id="HBKQ01048755">
    <property type="protein sequence ID" value="CAE2273878.1"/>
    <property type="molecule type" value="Transcribed_RNA"/>
</dbReference>
<dbReference type="AlphaFoldDB" id="A0A7S4JUL4"/>
<dbReference type="InterPro" id="IPR017850">
    <property type="entry name" value="Alkaline_phosphatase_core_sf"/>
</dbReference>
<evidence type="ECO:0000313" key="4">
    <source>
        <dbReference type="EMBL" id="CAE2273878.1"/>
    </source>
</evidence>
<keyword evidence="2" id="KW-0472">Membrane</keyword>
<keyword evidence="2" id="KW-1133">Transmembrane helix</keyword>
<evidence type="ECO:0000256" key="2">
    <source>
        <dbReference type="SAM" id="Phobius"/>
    </source>
</evidence>
<dbReference type="PANTHER" id="PTHR43751">
    <property type="entry name" value="SULFATASE"/>
    <property type="match status" value="1"/>
</dbReference>